<dbReference type="PANTHER" id="PTHR43572:SF3">
    <property type="entry name" value="PROTEIN SMAX1-LIKE 5"/>
    <property type="match status" value="1"/>
</dbReference>
<dbReference type="InterPro" id="IPR036628">
    <property type="entry name" value="Clp_N_dom_sf"/>
</dbReference>
<sequence length="1067" mass="118850">MRAGGTSVQQTLTPEAAAAVRHAVALARRRGHAQATPLHVAATLLSLRSSPLRRACLKSQQQNHPLPLSNAHHSLPHSHPSLVTSLSTSLSHPLQCRALELCFNVALNRLPTSATPLSNPSLSNALVAALKRAQAHQRRGTIEQQPQPPLLTVKVELEQLVISILDDPSVSRVMREAGFSSTTVKNNLEDTVSSGFSPPYSSPNHSLWNTQLVNYSLDQNPPFVSPEKAGFWSDSREREEDMRVVMEVLVRKKRRNTVVIGDCSESAEGIVREVIVKAERGEVPEGLRSVKFVQLQFVSLSSFRVMKRENVDLEISSVRKRVDGCLGSGSCESVIVYTGDLKWVAEGHERVGSFLERESGYSPVDHVVSELGRLVLDLNYQGKVWLMGSASYQSYMKCQMRQPPLENQWGLQVVSVPSGGLALSLHSSSGLNSRTPISHRLVNPKGEEEGEKLICCGDCTSNYVREAAIIKSQGLRASSLQNPNTKQGGDNEKSSTDLPFWLQQQFPLKIESPSNKDSAEKMVELRKTWNRLCQSIHPPLQTQIPNFSREAHYDKTSSIASSLMPFHGFYAMSSPWWSSSQAFNGRNNSNSWANNPSAGCLSLTDIHCNSSSLAPWKTQQFWSIENNGNHHQEPANKPKDLSFQSFKTGSNGEVRTTLSLGLDSSETTTKSGPATSVLERRRNLINPRDFCRDLQENLPWQMGVIPRVSEALLDENRVCCLLIRGSDRVGKRRLARTVAQCFYGSAEKVVAIKMGEVGTPHPQILTLTLLSNPQRVILMEDINQADPSFLRKLAMAVEKNKLVDPMGRELSLSETIFIMTIHSSSSGSGVFEREQEVDMIQMKLKVERESSTKLEVERGSSPKHVKRKAELDLQGSESSNEDHPWKQSKTNRKKLSDQRPSSHETCNNSSLDLNLSIEDGEPHSDLTQETIGEYTEETQEKNTQKFLDSISKSFVFDPPSNSNTVTESLSLKLRSSFREVFGERGSLMVEQGLLEKMMSASSSFLNCFFDKWVRKVFRNSLESIGERVAEEKDFRVRMCMKEEGLARSTMDCGFEGSNLPNRIDLVM</sequence>
<dbReference type="GO" id="GO:0005634">
    <property type="term" value="C:nucleus"/>
    <property type="evidence" value="ECO:0000318"/>
    <property type="project" value="GO_Central"/>
</dbReference>
<dbReference type="InterPro" id="IPR058680">
    <property type="entry name" value="NBD_SMAX1-like"/>
</dbReference>
<keyword evidence="7" id="KW-1185">Reference proteome</keyword>
<dbReference type="HOGENOM" id="CLU_006575_0_0_1"/>
<proteinExistence type="inferred from homology"/>
<feature type="compositionally biased region" description="Basic and acidic residues" evidence="4">
    <location>
        <begin position="849"/>
        <end position="860"/>
    </location>
</feature>
<evidence type="ECO:0000256" key="2">
    <source>
        <dbReference type="ARBA" id="ARBA00022737"/>
    </source>
</evidence>
<dbReference type="Gramene" id="ERN07457">
    <property type="protein sequence ID" value="ERN07457"/>
    <property type="gene ID" value="AMTR_s00019p00252890"/>
</dbReference>
<dbReference type="KEGG" id="atr:18435676"/>
<reference evidence="7" key="1">
    <citation type="journal article" date="2013" name="Science">
        <title>The Amborella genome and the evolution of flowering plants.</title>
        <authorList>
            <consortium name="Amborella Genome Project"/>
        </authorList>
    </citation>
    <scope>NUCLEOTIDE SEQUENCE [LARGE SCALE GENOMIC DNA]</scope>
</reference>
<dbReference type="EMBL" id="KI393807">
    <property type="protein sequence ID" value="ERN07457.1"/>
    <property type="molecule type" value="Genomic_DNA"/>
</dbReference>
<dbReference type="SUPFAM" id="SSF52540">
    <property type="entry name" value="P-loop containing nucleoside triphosphate hydrolases"/>
    <property type="match status" value="1"/>
</dbReference>
<feature type="domain" description="Clp R" evidence="5">
    <location>
        <begin position="8"/>
        <end position="195"/>
    </location>
</feature>
<evidence type="ECO:0000259" key="5">
    <source>
        <dbReference type="PROSITE" id="PS51903"/>
    </source>
</evidence>
<feature type="region of interest" description="Disordered" evidence="4">
    <location>
        <begin position="626"/>
        <end position="646"/>
    </location>
</feature>
<dbReference type="OrthoDB" id="1872342at2759"/>
<dbReference type="PROSITE" id="PS51903">
    <property type="entry name" value="CLP_R"/>
    <property type="match status" value="1"/>
</dbReference>
<organism evidence="6 7">
    <name type="scientific">Amborella trichopoda</name>
    <dbReference type="NCBI Taxonomy" id="13333"/>
    <lineage>
        <taxon>Eukaryota</taxon>
        <taxon>Viridiplantae</taxon>
        <taxon>Streptophyta</taxon>
        <taxon>Embryophyta</taxon>
        <taxon>Tracheophyta</taxon>
        <taxon>Spermatophyta</taxon>
        <taxon>Magnoliopsida</taxon>
        <taxon>Amborellales</taxon>
        <taxon>Amborellaceae</taxon>
        <taxon>Amborella</taxon>
    </lineage>
</organism>
<evidence type="ECO:0000256" key="3">
    <source>
        <dbReference type="PROSITE-ProRule" id="PRU01251"/>
    </source>
</evidence>
<dbReference type="InterPro" id="IPR027417">
    <property type="entry name" value="P-loop_NTPase"/>
</dbReference>
<dbReference type="AlphaFoldDB" id="W1PC07"/>
<accession>W1PC07</accession>
<dbReference type="OMA" id="CCEECTS"/>
<dbReference type="Pfam" id="PF23569">
    <property type="entry name" value="NBD_SMAX1"/>
    <property type="match status" value="1"/>
</dbReference>
<dbReference type="Proteomes" id="UP000017836">
    <property type="component" value="Unassembled WGS sequence"/>
</dbReference>
<evidence type="ECO:0000313" key="6">
    <source>
        <dbReference type="EMBL" id="ERN07457.1"/>
    </source>
</evidence>
<comment type="similarity">
    <text evidence="1">Belongs to the ClpA/ClpB family.</text>
</comment>
<dbReference type="InterPro" id="IPR004176">
    <property type="entry name" value="Clp_R_N"/>
</dbReference>
<dbReference type="Gene3D" id="1.10.1780.10">
    <property type="entry name" value="Clp, N-terminal domain"/>
    <property type="match status" value="1"/>
</dbReference>
<dbReference type="InterPro" id="IPR051650">
    <property type="entry name" value="SL_signaling_regulator"/>
</dbReference>
<name>W1PC07_AMBTC</name>
<dbReference type="GO" id="GO:0044183">
    <property type="term" value="F:protein folding chaperone"/>
    <property type="evidence" value="ECO:0000318"/>
    <property type="project" value="GO_Central"/>
</dbReference>
<feature type="region of interest" description="Disordered" evidence="4">
    <location>
        <begin position="57"/>
        <end position="80"/>
    </location>
</feature>
<keyword evidence="2 3" id="KW-0677">Repeat</keyword>
<dbReference type="Gene3D" id="3.40.50.300">
    <property type="entry name" value="P-loop containing nucleotide triphosphate hydrolases"/>
    <property type="match status" value="1"/>
</dbReference>
<dbReference type="PANTHER" id="PTHR43572">
    <property type="entry name" value="CHAPERONE PROTEIN CLPD, CHLOROPLASTIC"/>
    <property type="match status" value="1"/>
</dbReference>
<feature type="compositionally biased region" description="Low complexity" evidence="4">
    <location>
        <begin position="64"/>
        <end position="80"/>
    </location>
</feature>
<feature type="compositionally biased region" description="Basic and acidic residues" evidence="4">
    <location>
        <begin position="628"/>
        <end position="640"/>
    </location>
</feature>
<feature type="region of interest" description="Disordered" evidence="4">
    <location>
        <begin position="849"/>
        <end position="922"/>
    </location>
</feature>
<feature type="compositionally biased region" description="Polar residues" evidence="4">
    <location>
        <begin position="903"/>
        <end position="913"/>
    </location>
</feature>
<dbReference type="STRING" id="13333.W1PC07"/>
<gene>
    <name evidence="6" type="ORF">AMTR_s00019p00252890</name>
</gene>
<evidence type="ECO:0000256" key="4">
    <source>
        <dbReference type="SAM" id="MobiDB-lite"/>
    </source>
</evidence>
<dbReference type="eggNOG" id="KOG1051">
    <property type="taxonomic scope" value="Eukaryota"/>
</dbReference>
<evidence type="ECO:0000256" key="1">
    <source>
        <dbReference type="ARBA" id="ARBA00008675"/>
    </source>
</evidence>
<protein>
    <recommendedName>
        <fullName evidence="5">Clp R domain-containing protein</fullName>
    </recommendedName>
</protein>
<evidence type="ECO:0000313" key="7">
    <source>
        <dbReference type="Proteomes" id="UP000017836"/>
    </source>
</evidence>